<keyword evidence="1" id="KW-1133">Transmembrane helix</keyword>
<evidence type="ECO:0000313" key="3">
    <source>
        <dbReference type="Proteomes" id="UP001478817"/>
    </source>
</evidence>
<dbReference type="RefSeq" id="WP_349181414.1">
    <property type="nucleotide sequence ID" value="NZ_JBBNGS010000002.1"/>
</dbReference>
<reference evidence="2 3" key="1">
    <citation type="submission" date="2024-04" db="EMBL/GenBank/DDBJ databases">
        <title>Human intestinal bacterial collection.</title>
        <authorList>
            <person name="Pauvert C."/>
            <person name="Hitch T.C.A."/>
            <person name="Clavel T."/>
        </authorList>
    </citation>
    <scope>NUCLEOTIDE SEQUENCE [LARGE SCALE GENOMIC DNA]</scope>
    <source>
        <strain evidence="2 3">CLA-AA-H197</strain>
    </source>
</reference>
<dbReference type="EMBL" id="JBBNGS010000002">
    <property type="protein sequence ID" value="MEQ2637047.1"/>
    <property type="molecule type" value="Genomic_DNA"/>
</dbReference>
<comment type="caution">
    <text evidence="2">The sequence shown here is derived from an EMBL/GenBank/DDBJ whole genome shotgun (WGS) entry which is preliminary data.</text>
</comment>
<keyword evidence="3" id="KW-1185">Reference proteome</keyword>
<sequence length="45" mass="4978">MILADAILYGATCALDWVCRRIERGPAWLLPALMLLLFTIVGGME</sequence>
<keyword evidence="1" id="KW-0472">Membrane</keyword>
<proteinExistence type="predicted"/>
<organism evidence="2 3">
    <name type="scientific">Paratractidigestivibacter faecalis</name>
    <dbReference type="NCBI Taxonomy" id="2292441"/>
    <lineage>
        <taxon>Bacteria</taxon>
        <taxon>Bacillati</taxon>
        <taxon>Actinomycetota</taxon>
        <taxon>Coriobacteriia</taxon>
        <taxon>Coriobacteriales</taxon>
        <taxon>Atopobiaceae</taxon>
        <taxon>Paratractidigestivibacter</taxon>
    </lineage>
</organism>
<accession>A0ABV1IDQ5</accession>
<gene>
    <name evidence="2" type="ORF">AAAT05_01590</name>
</gene>
<feature type="transmembrane region" description="Helical" evidence="1">
    <location>
        <begin position="27"/>
        <end position="44"/>
    </location>
</feature>
<name>A0ABV1IDQ5_9ACTN</name>
<evidence type="ECO:0000256" key="1">
    <source>
        <dbReference type="SAM" id="Phobius"/>
    </source>
</evidence>
<evidence type="ECO:0000313" key="2">
    <source>
        <dbReference type="EMBL" id="MEQ2637047.1"/>
    </source>
</evidence>
<keyword evidence="1" id="KW-0812">Transmembrane</keyword>
<dbReference type="Proteomes" id="UP001478817">
    <property type="component" value="Unassembled WGS sequence"/>
</dbReference>
<protein>
    <submittedName>
        <fullName evidence="2">Uncharacterized protein</fullName>
    </submittedName>
</protein>